<feature type="region of interest" description="Disordered" evidence="1">
    <location>
        <begin position="1"/>
        <end position="106"/>
    </location>
</feature>
<accession>A0A6J4IA56</accession>
<dbReference type="AlphaFoldDB" id="A0A6J4IA56"/>
<reference evidence="2" key="1">
    <citation type="submission" date="2020-02" db="EMBL/GenBank/DDBJ databases">
        <authorList>
            <person name="Meier V. D."/>
        </authorList>
    </citation>
    <scope>NUCLEOTIDE SEQUENCE</scope>
    <source>
        <strain evidence="2">AVDCRST_MAG50</strain>
    </source>
</reference>
<dbReference type="EMBL" id="CADCTF010000101">
    <property type="protein sequence ID" value="CAA9246349.1"/>
    <property type="molecule type" value="Genomic_DNA"/>
</dbReference>
<gene>
    <name evidence="2" type="ORF">AVDCRST_MAG50-2004</name>
</gene>
<organism evidence="2">
    <name type="scientific">uncultured Acidimicrobiales bacterium</name>
    <dbReference type="NCBI Taxonomy" id="310071"/>
    <lineage>
        <taxon>Bacteria</taxon>
        <taxon>Bacillati</taxon>
        <taxon>Actinomycetota</taxon>
        <taxon>Acidimicrobiia</taxon>
        <taxon>Acidimicrobiales</taxon>
        <taxon>environmental samples</taxon>
    </lineage>
</organism>
<proteinExistence type="predicted"/>
<feature type="compositionally biased region" description="Basic residues" evidence="1">
    <location>
        <begin position="59"/>
        <end position="68"/>
    </location>
</feature>
<feature type="non-terminal residue" evidence="2">
    <location>
        <position position="1"/>
    </location>
</feature>
<name>A0A6J4IA56_9ACTN</name>
<evidence type="ECO:0000256" key="1">
    <source>
        <dbReference type="SAM" id="MobiDB-lite"/>
    </source>
</evidence>
<sequence>AGPERRHGGGRRAVPGDARRHRLQARAGRHDRHSGRQSPRGGRSVGVLPVPPRRGGGQGRRRRPRPAGRHPEVGCARPAGADGRGGTSGRRAPGPPLLAHGRARPM</sequence>
<feature type="non-terminal residue" evidence="2">
    <location>
        <position position="106"/>
    </location>
</feature>
<feature type="compositionally biased region" description="Low complexity" evidence="1">
    <location>
        <begin position="39"/>
        <end position="48"/>
    </location>
</feature>
<protein>
    <submittedName>
        <fullName evidence="2">Uncharacterized protein</fullName>
    </submittedName>
</protein>
<evidence type="ECO:0000313" key="2">
    <source>
        <dbReference type="EMBL" id="CAA9246349.1"/>
    </source>
</evidence>
<feature type="compositionally biased region" description="Basic residues" evidence="1">
    <location>
        <begin position="19"/>
        <end position="35"/>
    </location>
</feature>